<feature type="DNA-binding region" description="HMG box" evidence="12">
    <location>
        <begin position="180"/>
        <end position="248"/>
    </location>
</feature>
<protein>
    <recommendedName>
        <fullName evidence="3">Sex-determining region Y protein</fullName>
    </recommendedName>
    <alternativeName>
        <fullName evidence="10">Testis-determining factor</fullName>
    </alternativeName>
</protein>
<evidence type="ECO:0000256" key="5">
    <source>
        <dbReference type="ARBA" id="ARBA00022860"/>
    </source>
</evidence>
<dbReference type="Gene3D" id="1.10.30.10">
    <property type="entry name" value="High mobility group box domain"/>
    <property type="match status" value="1"/>
</dbReference>
<evidence type="ECO:0000256" key="4">
    <source>
        <dbReference type="ARBA" id="ARBA00022782"/>
    </source>
</evidence>
<proteinExistence type="inferred from homology"/>
<name>A0A8J4TLS7_9TREM</name>
<dbReference type="EMBL" id="LUCH01000753">
    <property type="protein sequence ID" value="KAF5404386.1"/>
    <property type="molecule type" value="Genomic_DNA"/>
</dbReference>
<evidence type="ECO:0000256" key="11">
    <source>
        <dbReference type="ARBA" id="ARBA00045821"/>
    </source>
</evidence>
<dbReference type="OrthoDB" id="6247875at2759"/>
<accession>A0A8J4TLS7</accession>
<dbReference type="AlphaFoldDB" id="A0A8J4TLS7"/>
<dbReference type="InterPro" id="IPR050140">
    <property type="entry name" value="SRY-related_HMG-box_TF-like"/>
</dbReference>
<comment type="subcellular location">
    <subcellularLocation>
        <location evidence="1">Nucleus speckle</location>
    </subcellularLocation>
</comment>
<keyword evidence="16" id="KW-1185">Reference proteome</keyword>
<evidence type="ECO:0000256" key="3">
    <source>
        <dbReference type="ARBA" id="ARBA00019052"/>
    </source>
</evidence>
<evidence type="ECO:0000313" key="15">
    <source>
        <dbReference type="EMBL" id="KAF5404386.1"/>
    </source>
</evidence>
<evidence type="ECO:0000256" key="12">
    <source>
        <dbReference type="PROSITE-ProRule" id="PRU00267"/>
    </source>
</evidence>
<dbReference type="GO" id="GO:0007548">
    <property type="term" value="P:sex differentiation"/>
    <property type="evidence" value="ECO:0007669"/>
    <property type="project" value="UniProtKB-KW"/>
</dbReference>
<dbReference type="Pfam" id="PF00505">
    <property type="entry name" value="HMG_box"/>
    <property type="match status" value="1"/>
</dbReference>
<feature type="compositionally biased region" description="Polar residues" evidence="13">
    <location>
        <begin position="261"/>
        <end position="274"/>
    </location>
</feature>
<evidence type="ECO:0000256" key="1">
    <source>
        <dbReference type="ARBA" id="ARBA00004324"/>
    </source>
</evidence>
<dbReference type="SUPFAM" id="SSF47095">
    <property type="entry name" value="HMG-box"/>
    <property type="match status" value="1"/>
</dbReference>
<dbReference type="GO" id="GO:0001228">
    <property type="term" value="F:DNA-binding transcription activator activity, RNA polymerase II-specific"/>
    <property type="evidence" value="ECO:0007669"/>
    <property type="project" value="TreeGrafter"/>
</dbReference>
<comment type="caution">
    <text evidence="15">The sequence shown here is derived from an EMBL/GenBank/DDBJ whole genome shotgun (WGS) entry which is preliminary data.</text>
</comment>
<keyword evidence="8" id="KW-0010">Activator</keyword>
<comment type="function">
    <text evidence="11">Transcriptional regulator that controls a genetic switch in male development. It is necessary and sufficient for initiating male sex determination by directing the development of supporting cell precursors (pre-Sertoli cells) as Sertoli rather than granulosa cells. Involved in different aspects of gene regulation including promoter activation or repression. Binds to the DNA consensus sequence 5'-[AT]AACAA[AT]-3'. SRY HMG box recognizes DNA by partial intercalation in the minor groove and promotes DNA bending. Also involved in pre-mRNA splicing. In male adult brain involved in the maintenance of motor functions of dopaminergic neurons.</text>
</comment>
<dbReference type="Proteomes" id="UP000748531">
    <property type="component" value="Unassembled WGS sequence"/>
</dbReference>
<feature type="region of interest" description="Disordered" evidence="13">
    <location>
        <begin position="254"/>
        <end position="274"/>
    </location>
</feature>
<sequence length="671" mass="73450">MQSVRLGSTCTRSPKIKQLHGAVVHNGSGIRVKPDCNLSHTGSEQGVRTVEKSPKSGTIALYISEDVLLNSPAKCRATIPLYSSPRKISLPKTDPSGINRTQDAIGQSNVYQPVEDLTELVACERCAVACDQSLDAWMDHLGEYHPVPDRWPSSLVHGRDEEHPYTAVVRSQKRRKPNTIPRPLNSFMIFAQYIRRVTLRWFPEAHNVHISQRVGLMWRQLNRDIRDQYAKQAVQLQHLHSLEFPDYKYQPRKRARDGLSGSLNPMNNSPSGSSLTPEWLELGEDFPDGKLAQFSLDVVPHVTTSESQQPWTVKSDDSQSSFTFASDQLNSCVHSVALLRPLAVSEYGSLVMQDSVGFRQQPTNTTTSLDVQSYPRSNTVLTSLMYDVEDKNPSLWCVSRQLHGSHTLEDLLNAPSFIPTDTIPSAISEPLHVFIHSASSASTAIVDTNYSSGSCLHGYQQDSLGFTDTDTTYLTLTPSICSFSPDSTGPDYKSSCVKSWSKDCSDSVTDCHSGDNESVMKHGGIAISALDCNSTLIKPVEVANLGSAAEQDCGPPECMTVCSVFTKLCPSVEVTAVTDGTIEFDDIETCGPSPSLDELSRLVLFETKMVSSSETTPTSNSSVQASTLHTETDGTIDMNHGDSGTHTNDSSISLPSIGSWIFGVHEIQKTA</sequence>
<dbReference type="GO" id="GO:0005516">
    <property type="term" value="F:calmodulin binding"/>
    <property type="evidence" value="ECO:0007669"/>
    <property type="project" value="UniProtKB-KW"/>
</dbReference>
<gene>
    <name evidence="15" type="ORF">PHET_02075</name>
</gene>
<keyword evidence="5" id="KW-0112">Calmodulin-binding</keyword>
<reference evidence="15" key="1">
    <citation type="submission" date="2019-05" db="EMBL/GenBank/DDBJ databases">
        <title>Annotation for the trematode Paragonimus heterotremus.</title>
        <authorList>
            <person name="Choi Y.-J."/>
        </authorList>
    </citation>
    <scope>NUCLEOTIDE SEQUENCE</scope>
    <source>
        <strain evidence="15">LC</strain>
    </source>
</reference>
<evidence type="ECO:0000256" key="8">
    <source>
        <dbReference type="ARBA" id="ARBA00023159"/>
    </source>
</evidence>
<evidence type="ECO:0000256" key="7">
    <source>
        <dbReference type="ARBA" id="ARBA00023125"/>
    </source>
</evidence>
<organism evidence="15 16">
    <name type="scientific">Paragonimus heterotremus</name>
    <dbReference type="NCBI Taxonomy" id="100268"/>
    <lineage>
        <taxon>Eukaryota</taxon>
        <taxon>Metazoa</taxon>
        <taxon>Spiralia</taxon>
        <taxon>Lophotrochozoa</taxon>
        <taxon>Platyhelminthes</taxon>
        <taxon>Trematoda</taxon>
        <taxon>Digenea</taxon>
        <taxon>Plagiorchiida</taxon>
        <taxon>Troglotremata</taxon>
        <taxon>Troglotrematidae</taxon>
        <taxon>Paragonimus</taxon>
    </lineage>
</organism>
<dbReference type="SMART" id="SM00398">
    <property type="entry name" value="HMG"/>
    <property type="match status" value="1"/>
</dbReference>
<evidence type="ECO:0000256" key="2">
    <source>
        <dbReference type="ARBA" id="ARBA00005998"/>
    </source>
</evidence>
<comment type="similarity">
    <text evidence="2">Belongs to the SRY family.</text>
</comment>
<evidence type="ECO:0000313" key="16">
    <source>
        <dbReference type="Proteomes" id="UP000748531"/>
    </source>
</evidence>
<dbReference type="GO" id="GO:0030154">
    <property type="term" value="P:cell differentiation"/>
    <property type="evidence" value="ECO:0007669"/>
    <property type="project" value="UniProtKB-KW"/>
</dbReference>
<dbReference type="InterPro" id="IPR009071">
    <property type="entry name" value="HMG_box_dom"/>
</dbReference>
<evidence type="ECO:0000256" key="6">
    <source>
        <dbReference type="ARBA" id="ARBA00022928"/>
    </source>
</evidence>
<keyword evidence="12" id="KW-0539">Nucleus</keyword>
<dbReference type="PROSITE" id="PS50118">
    <property type="entry name" value="HMG_BOX_2"/>
    <property type="match status" value="1"/>
</dbReference>
<keyword evidence="6" id="KW-0726">Sexual differentiation</keyword>
<keyword evidence="9" id="KW-0804">Transcription</keyword>
<evidence type="ECO:0000256" key="13">
    <source>
        <dbReference type="SAM" id="MobiDB-lite"/>
    </source>
</evidence>
<dbReference type="GO" id="GO:0016607">
    <property type="term" value="C:nuclear speck"/>
    <property type="evidence" value="ECO:0007669"/>
    <property type="project" value="UniProtKB-SubCell"/>
</dbReference>
<dbReference type="GO" id="GO:0000978">
    <property type="term" value="F:RNA polymerase II cis-regulatory region sequence-specific DNA binding"/>
    <property type="evidence" value="ECO:0007669"/>
    <property type="project" value="TreeGrafter"/>
</dbReference>
<evidence type="ECO:0000256" key="9">
    <source>
        <dbReference type="ARBA" id="ARBA00023163"/>
    </source>
</evidence>
<keyword evidence="7 12" id="KW-0238">DNA-binding</keyword>
<dbReference type="PANTHER" id="PTHR10270:SF161">
    <property type="entry name" value="SEX-DETERMINING REGION Y PROTEIN"/>
    <property type="match status" value="1"/>
</dbReference>
<evidence type="ECO:0000256" key="10">
    <source>
        <dbReference type="ARBA" id="ARBA00032498"/>
    </source>
</evidence>
<dbReference type="PANTHER" id="PTHR10270">
    <property type="entry name" value="SOX TRANSCRIPTION FACTOR"/>
    <property type="match status" value="1"/>
</dbReference>
<evidence type="ECO:0000259" key="14">
    <source>
        <dbReference type="PROSITE" id="PS50118"/>
    </source>
</evidence>
<dbReference type="InterPro" id="IPR036910">
    <property type="entry name" value="HMG_box_dom_sf"/>
</dbReference>
<feature type="domain" description="HMG box" evidence="14">
    <location>
        <begin position="180"/>
        <end position="248"/>
    </location>
</feature>
<keyword evidence="4" id="KW-0221">Differentiation</keyword>